<accession>A0ABZ1WMC7</accession>
<organism evidence="1 2">
    <name type="scientific">Streptomyces pseudovenezuelae</name>
    <dbReference type="NCBI Taxonomy" id="67350"/>
    <lineage>
        <taxon>Bacteria</taxon>
        <taxon>Bacillati</taxon>
        <taxon>Actinomycetota</taxon>
        <taxon>Actinomycetes</taxon>
        <taxon>Kitasatosporales</taxon>
        <taxon>Streptomycetaceae</taxon>
        <taxon>Streptomyces</taxon>
        <taxon>Streptomyces aurantiacus group</taxon>
    </lineage>
</organism>
<sequence length="92" mass="10487">MEYRIEWPAPMDEPDWAIQEMKGWIGDVTVVWDGGTRVFEIYDPVRLAQTVALEIEQIGRFTAKNLLVVPSVTRESIETAISAIADRGFRAY</sequence>
<dbReference type="RefSeq" id="WP_329257096.1">
    <property type="nucleotide sequence ID" value="NZ_CP109011.1"/>
</dbReference>
<proteinExistence type="predicted"/>
<keyword evidence="2" id="KW-1185">Reference proteome</keyword>
<protein>
    <submittedName>
        <fullName evidence="1">Uncharacterized protein</fullName>
    </submittedName>
</protein>
<dbReference type="EMBL" id="CP109011">
    <property type="protein sequence ID" value="WUT40899.1"/>
    <property type="molecule type" value="Genomic_DNA"/>
</dbReference>
<evidence type="ECO:0000313" key="2">
    <source>
        <dbReference type="Proteomes" id="UP001432168"/>
    </source>
</evidence>
<evidence type="ECO:0000313" key="1">
    <source>
        <dbReference type="EMBL" id="WUT40899.1"/>
    </source>
</evidence>
<dbReference type="Proteomes" id="UP001432168">
    <property type="component" value="Chromosome"/>
</dbReference>
<reference evidence="1" key="1">
    <citation type="submission" date="2022-10" db="EMBL/GenBank/DDBJ databases">
        <title>The complete genomes of actinobacterial strains from the NBC collection.</title>
        <authorList>
            <person name="Joergensen T.S."/>
            <person name="Alvarez Arevalo M."/>
            <person name="Sterndorff E.B."/>
            <person name="Faurdal D."/>
            <person name="Vuksanovic O."/>
            <person name="Mourched A.-S."/>
            <person name="Charusanti P."/>
            <person name="Shaw S."/>
            <person name="Blin K."/>
            <person name="Weber T."/>
        </authorList>
    </citation>
    <scope>NUCLEOTIDE SEQUENCE</scope>
    <source>
        <strain evidence="1">NBC_00686</strain>
    </source>
</reference>
<gene>
    <name evidence="1" type="ORF">OG929_00845</name>
</gene>
<name>A0ABZ1WMC7_9ACTN</name>